<organism evidence="1">
    <name type="scientific">Leishmania infantum</name>
    <dbReference type="NCBI Taxonomy" id="5671"/>
    <lineage>
        <taxon>Eukaryota</taxon>
        <taxon>Discoba</taxon>
        <taxon>Euglenozoa</taxon>
        <taxon>Kinetoplastea</taxon>
        <taxon>Metakinetoplastina</taxon>
        <taxon>Trypanosomatida</taxon>
        <taxon>Trypanosomatidae</taxon>
        <taxon>Leishmaniinae</taxon>
        <taxon>Leishmania</taxon>
    </lineage>
</organism>
<dbReference type="EMBL" id="L25643">
    <property type="protein sequence ID" value="AAA53578.1"/>
    <property type="molecule type" value="Genomic_DNA"/>
</dbReference>
<evidence type="ECO:0000313" key="1">
    <source>
        <dbReference type="EMBL" id="AAA53578.1"/>
    </source>
</evidence>
<accession>Q25295</accession>
<name>Q25295_LEIIN</name>
<reference evidence="1" key="1">
    <citation type="journal article" date="1994" name="Mol. Biochem. Parasitol.">
        <title>An amplified DNA element in Leishmania encodes potential integral membrane and nucleotide-binding proteins.</title>
        <authorList>
            <person name="Myler P.J."/>
            <person name="Lodes M.J."/>
            <person name="Merlin G."/>
            <person name="de Vos T."/>
            <person name="Stuart K.D."/>
        </authorList>
    </citation>
    <scope>NUCLEOTIDE SEQUENCE</scope>
</reference>
<dbReference type="AlphaFoldDB" id="Q25295"/>
<proteinExistence type="predicted"/>
<protein>
    <submittedName>
        <fullName evidence="1">ORF-H</fullName>
    </submittedName>
</protein>
<sequence>MLNSTAEARAGMQSQQRGQCEQTCALKTLIRPWWRWRSPHRSSARLCFLVSSRYTILGSYSWLLSHPFSTICSDASRCTSHGRKVKR</sequence>